<evidence type="ECO:0000313" key="2">
    <source>
        <dbReference type="Proteomes" id="UP001085076"/>
    </source>
</evidence>
<dbReference type="InterPro" id="IPR036770">
    <property type="entry name" value="Ankyrin_rpt-contain_sf"/>
</dbReference>
<evidence type="ECO:0000313" key="1">
    <source>
        <dbReference type="EMBL" id="KAJ0963226.1"/>
    </source>
</evidence>
<dbReference type="EMBL" id="JAGGNH010000009">
    <property type="protein sequence ID" value="KAJ0963226.1"/>
    <property type="molecule type" value="Genomic_DNA"/>
</dbReference>
<protein>
    <submittedName>
        <fullName evidence="1">Uncharacterized protein</fullName>
    </submittedName>
</protein>
<sequence length="108" mass="12140">MQLDEGNGLNNVVEDVKDAYKRAVLYFAAREGKIEYLDDSLDGLDSFIEDKDDDIDGNVDVLELDVDVDSQSDAGTLLIWAVSHRQQEAMKISLEYIANPKLKQMMAK</sequence>
<name>A0A9D5H4R2_9LILI</name>
<organism evidence="1 2">
    <name type="scientific">Dioscorea zingiberensis</name>
    <dbReference type="NCBI Taxonomy" id="325984"/>
    <lineage>
        <taxon>Eukaryota</taxon>
        <taxon>Viridiplantae</taxon>
        <taxon>Streptophyta</taxon>
        <taxon>Embryophyta</taxon>
        <taxon>Tracheophyta</taxon>
        <taxon>Spermatophyta</taxon>
        <taxon>Magnoliopsida</taxon>
        <taxon>Liliopsida</taxon>
        <taxon>Dioscoreales</taxon>
        <taxon>Dioscoreaceae</taxon>
        <taxon>Dioscorea</taxon>
    </lineage>
</organism>
<dbReference type="Proteomes" id="UP001085076">
    <property type="component" value="Miscellaneous, Linkage group lg09"/>
</dbReference>
<keyword evidence="2" id="KW-1185">Reference proteome</keyword>
<gene>
    <name evidence="1" type="ORF">J5N97_028348</name>
</gene>
<dbReference type="Gene3D" id="1.25.40.20">
    <property type="entry name" value="Ankyrin repeat-containing domain"/>
    <property type="match status" value="1"/>
</dbReference>
<reference evidence="1" key="1">
    <citation type="submission" date="2021-03" db="EMBL/GenBank/DDBJ databases">
        <authorList>
            <person name="Li Z."/>
            <person name="Yang C."/>
        </authorList>
    </citation>
    <scope>NUCLEOTIDE SEQUENCE</scope>
    <source>
        <strain evidence="1">Dzin_1.0</strain>
        <tissue evidence="1">Leaf</tissue>
    </source>
</reference>
<proteinExistence type="predicted"/>
<dbReference type="OrthoDB" id="20872at2759"/>
<dbReference type="AlphaFoldDB" id="A0A9D5H4R2"/>
<reference evidence="1" key="2">
    <citation type="journal article" date="2022" name="Hortic Res">
        <title>The genome of Dioscorea zingiberensis sheds light on the biosynthesis, origin and evolution of the medicinally important diosgenin saponins.</title>
        <authorList>
            <person name="Li Y."/>
            <person name="Tan C."/>
            <person name="Li Z."/>
            <person name="Guo J."/>
            <person name="Li S."/>
            <person name="Chen X."/>
            <person name="Wang C."/>
            <person name="Dai X."/>
            <person name="Yang H."/>
            <person name="Song W."/>
            <person name="Hou L."/>
            <person name="Xu J."/>
            <person name="Tong Z."/>
            <person name="Xu A."/>
            <person name="Yuan X."/>
            <person name="Wang W."/>
            <person name="Yang Q."/>
            <person name="Chen L."/>
            <person name="Sun Z."/>
            <person name="Wang K."/>
            <person name="Pan B."/>
            <person name="Chen J."/>
            <person name="Bao Y."/>
            <person name="Liu F."/>
            <person name="Qi X."/>
            <person name="Gang D.R."/>
            <person name="Wen J."/>
            <person name="Li J."/>
        </authorList>
    </citation>
    <scope>NUCLEOTIDE SEQUENCE</scope>
    <source>
        <strain evidence="1">Dzin_1.0</strain>
    </source>
</reference>
<comment type="caution">
    <text evidence="1">The sequence shown here is derived from an EMBL/GenBank/DDBJ whole genome shotgun (WGS) entry which is preliminary data.</text>
</comment>
<accession>A0A9D5H4R2</accession>